<dbReference type="Gene3D" id="1.20.58.300">
    <property type="entry name" value="FlgN-like"/>
    <property type="match status" value="1"/>
</dbReference>
<reference evidence="2" key="2">
    <citation type="submission" date="2020-09" db="EMBL/GenBank/DDBJ databases">
        <authorList>
            <person name="Sun Q."/>
            <person name="Kim S."/>
        </authorList>
    </citation>
    <scope>NUCLEOTIDE SEQUENCE</scope>
    <source>
        <strain evidence="2">KCTC 42650</strain>
    </source>
</reference>
<evidence type="ECO:0008006" key="4">
    <source>
        <dbReference type="Google" id="ProtNLM"/>
    </source>
</evidence>
<protein>
    <recommendedName>
        <fullName evidence="4">Flagellar protein FlgN</fullName>
    </recommendedName>
</protein>
<sequence>MTTAASQDVIDELDQLLERERAALLAGDLDTIARILDLKEALIDRINGFDATDHAPLGPLREKLGRNLSLLVGAMEGIRAVADRMAHLRRVRLGLETYDKSGRRHRHQTGIPGTVERRA</sequence>
<reference evidence="2" key="1">
    <citation type="journal article" date="2014" name="Int. J. Syst. Evol. Microbiol.">
        <title>Complete genome sequence of Corynebacterium casei LMG S-19264T (=DSM 44701T), isolated from a smear-ripened cheese.</title>
        <authorList>
            <consortium name="US DOE Joint Genome Institute (JGI-PGF)"/>
            <person name="Walter F."/>
            <person name="Albersmeier A."/>
            <person name="Kalinowski J."/>
            <person name="Ruckert C."/>
        </authorList>
    </citation>
    <scope>NUCLEOTIDE SEQUENCE</scope>
    <source>
        <strain evidence="2">KCTC 42650</strain>
    </source>
</reference>
<dbReference type="RefSeq" id="WP_189678547.1">
    <property type="nucleotide sequence ID" value="NZ_BNCJ01000001.1"/>
</dbReference>
<accession>A0A8J3GUP3</accession>
<dbReference type="EMBL" id="BNCJ01000001">
    <property type="protein sequence ID" value="GHF36930.1"/>
    <property type="molecule type" value="Genomic_DNA"/>
</dbReference>
<dbReference type="Proteomes" id="UP000626220">
    <property type="component" value="Unassembled WGS sequence"/>
</dbReference>
<organism evidence="2 3">
    <name type="scientific">Seohaeicola zhoushanensis</name>
    <dbReference type="NCBI Taxonomy" id="1569283"/>
    <lineage>
        <taxon>Bacteria</taxon>
        <taxon>Pseudomonadati</taxon>
        <taxon>Pseudomonadota</taxon>
        <taxon>Alphaproteobacteria</taxon>
        <taxon>Rhodobacterales</taxon>
        <taxon>Roseobacteraceae</taxon>
        <taxon>Seohaeicola</taxon>
    </lineage>
</organism>
<dbReference type="InterPro" id="IPR036679">
    <property type="entry name" value="FlgN-like_sf"/>
</dbReference>
<dbReference type="AlphaFoldDB" id="A0A8J3GUP3"/>
<evidence type="ECO:0000313" key="3">
    <source>
        <dbReference type="Proteomes" id="UP000626220"/>
    </source>
</evidence>
<comment type="caution">
    <text evidence="2">The sequence shown here is derived from an EMBL/GenBank/DDBJ whole genome shotgun (WGS) entry which is preliminary data.</text>
</comment>
<evidence type="ECO:0000313" key="2">
    <source>
        <dbReference type="EMBL" id="GHF36930.1"/>
    </source>
</evidence>
<proteinExistence type="predicted"/>
<dbReference type="SUPFAM" id="SSF140566">
    <property type="entry name" value="FlgN-like"/>
    <property type="match status" value="1"/>
</dbReference>
<gene>
    <name evidence="2" type="ORF">GCM10017056_06020</name>
</gene>
<keyword evidence="3" id="KW-1185">Reference proteome</keyword>
<dbReference type="GO" id="GO:0044780">
    <property type="term" value="P:bacterial-type flagellum assembly"/>
    <property type="evidence" value="ECO:0007669"/>
    <property type="project" value="InterPro"/>
</dbReference>
<feature type="region of interest" description="Disordered" evidence="1">
    <location>
        <begin position="99"/>
        <end position="119"/>
    </location>
</feature>
<evidence type="ECO:0000256" key="1">
    <source>
        <dbReference type="SAM" id="MobiDB-lite"/>
    </source>
</evidence>
<name>A0A8J3GUP3_9RHOB</name>